<evidence type="ECO:0000256" key="3">
    <source>
        <dbReference type="SAM" id="Coils"/>
    </source>
</evidence>
<dbReference type="PANTHER" id="PTHR47174">
    <property type="entry name" value="BRIDGING INTEGRATOR 3"/>
    <property type="match status" value="1"/>
</dbReference>
<comment type="caution">
    <text evidence="7">The sequence shown here is derived from an EMBL/GenBank/DDBJ whole genome shotgun (WGS) entry which is preliminary data.</text>
</comment>
<dbReference type="GO" id="GO:1990528">
    <property type="term" value="C:Rvs161p-Rvs167p complex"/>
    <property type="evidence" value="ECO:0007669"/>
    <property type="project" value="TreeGrafter"/>
</dbReference>
<proteinExistence type="predicted"/>
<feature type="coiled-coil region" evidence="3">
    <location>
        <begin position="125"/>
        <end position="193"/>
    </location>
</feature>
<evidence type="ECO:0000259" key="5">
    <source>
        <dbReference type="PROSITE" id="PS50002"/>
    </source>
</evidence>
<dbReference type="SUPFAM" id="SSF103657">
    <property type="entry name" value="BAR/IMD domain-like"/>
    <property type="match status" value="1"/>
</dbReference>
<dbReference type="Pfam" id="PF03114">
    <property type="entry name" value="BAR"/>
    <property type="match status" value="1"/>
</dbReference>
<dbReference type="Gene3D" id="2.30.30.40">
    <property type="entry name" value="SH3 Domains"/>
    <property type="match status" value="1"/>
</dbReference>
<keyword evidence="8" id="KW-1185">Reference proteome</keyword>
<feature type="domain" description="BAR" evidence="6">
    <location>
        <begin position="6"/>
        <end position="247"/>
    </location>
</feature>
<feature type="compositionally biased region" description="Polar residues" evidence="4">
    <location>
        <begin position="383"/>
        <end position="399"/>
    </location>
</feature>
<dbReference type="Proteomes" id="UP000308549">
    <property type="component" value="Unassembled WGS sequence"/>
</dbReference>
<dbReference type="GO" id="GO:0006897">
    <property type="term" value="P:endocytosis"/>
    <property type="evidence" value="ECO:0007669"/>
    <property type="project" value="InterPro"/>
</dbReference>
<dbReference type="EMBL" id="NAJL01000038">
    <property type="protein sequence ID" value="TKA25087.1"/>
    <property type="molecule type" value="Genomic_DNA"/>
</dbReference>
<dbReference type="AlphaFoldDB" id="A0A4U0TSJ9"/>
<dbReference type="SUPFAM" id="SSF50044">
    <property type="entry name" value="SH3-domain"/>
    <property type="match status" value="1"/>
</dbReference>
<organism evidence="7 8">
    <name type="scientific">Salinomyces thailandicus</name>
    <dbReference type="NCBI Taxonomy" id="706561"/>
    <lineage>
        <taxon>Eukaryota</taxon>
        <taxon>Fungi</taxon>
        <taxon>Dikarya</taxon>
        <taxon>Ascomycota</taxon>
        <taxon>Pezizomycotina</taxon>
        <taxon>Dothideomycetes</taxon>
        <taxon>Dothideomycetidae</taxon>
        <taxon>Mycosphaerellales</taxon>
        <taxon>Teratosphaeriaceae</taxon>
        <taxon>Salinomyces</taxon>
    </lineage>
</organism>
<feature type="compositionally biased region" description="Gly residues" evidence="4">
    <location>
        <begin position="317"/>
        <end position="333"/>
    </location>
</feature>
<accession>A0A4U0TSJ9</accession>
<evidence type="ECO:0000256" key="1">
    <source>
        <dbReference type="ARBA" id="ARBA00022443"/>
    </source>
</evidence>
<dbReference type="Gene3D" id="1.20.1270.60">
    <property type="entry name" value="Arfaptin homology (AH) domain/BAR domain"/>
    <property type="match status" value="1"/>
</dbReference>
<dbReference type="InterPro" id="IPR004148">
    <property type="entry name" value="BAR_dom"/>
</dbReference>
<dbReference type="InterPro" id="IPR036028">
    <property type="entry name" value="SH3-like_dom_sf"/>
</dbReference>
<protein>
    <recommendedName>
        <fullName evidence="9">SH3 domain-containing protein</fullName>
    </recommendedName>
</protein>
<sequence length="531" mass="57883">MKSMQRKFGGLMKRSADQEDVGTVLTEFKTVNDMLDRLANDIREYRNSWDDTLKLQYDCSEAFASLYKPITFPGPTDPSIQRPEAAETPQSYIQKCLGLQKLYSDLKADLQQEVGMIDAKLVRPAEQARAALKGLQKTLKHRENMKLDYERYVSRAEHARKKELRSAKEEAALATHENNLAQAQIDYQTADEQVKQTFPPVTDAVLQLLPFLLTNMVMLQTTLIGQVYTVLDGYTKKFRFPNPPPGDAEIVDVWQREFEGFRGELEQGISVIAQGKAVGRPMQLPEETEGSTLTGLGLRNKAGGLVQKGRSSIQQSGSGGTGSSGGGGGGLGGMLHRPTLGNRSSSQHSSPQQALTYPTSQIADTEDEPAPAQPPRPSATPAIPQSSKPRPFPSSSLQTPDAPPPPYEPSNGTAPIPPYPTDTKRPPTSRTPSSTLSPAALALAQTSIAAKKKKPAPPVPAKRLPSSSSNPDNAHYVTALYDFDAQKEGDLGFREGERIKIVWRSGVVEDWWEGECGPGRRGVFPGNYVSG</sequence>
<keyword evidence="1 2" id="KW-0728">SH3 domain</keyword>
<dbReference type="SMART" id="SM00326">
    <property type="entry name" value="SH3"/>
    <property type="match status" value="1"/>
</dbReference>
<evidence type="ECO:0000259" key="6">
    <source>
        <dbReference type="PROSITE" id="PS51021"/>
    </source>
</evidence>
<evidence type="ECO:0000313" key="7">
    <source>
        <dbReference type="EMBL" id="TKA25087.1"/>
    </source>
</evidence>
<feature type="region of interest" description="Disordered" evidence="4">
    <location>
        <begin position="305"/>
        <end position="473"/>
    </location>
</feature>
<dbReference type="GO" id="GO:0043332">
    <property type="term" value="C:mating projection tip"/>
    <property type="evidence" value="ECO:0007669"/>
    <property type="project" value="TreeGrafter"/>
</dbReference>
<dbReference type="InterPro" id="IPR027267">
    <property type="entry name" value="AH/BAR_dom_sf"/>
</dbReference>
<dbReference type="GO" id="GO:0031097">
    <property type="term" value="C:medial cortex"/>
    <property type="evidence" value="ECO:0007669"/>
    <property type="project" value="TreeGrafter"/>
</dbReference>
<dbReference type="PANTHER" id="PTHR47174:SF2">
    <property type="entry name" value="SH3 DOMAIN SIGNALLING PROTEIN (AFU_ORTHOLOGUE AFUA_5G07670)"/>
    <property type="match status" value="1"/>
</dbReference>
<feature type="domain" description="SH3" evidence="5">
    <location>
        <begin position="472"/>
        <end position="531"/>
    </location>
</feature>
<evidence type="ECO:0000313" key="8">
    <source>
        <dbReference type="Proteomes" id="UP000308549"/>
    </source>
</evidence>
<dbReference type="GO" id="GO:0008289">
    <property type="term" value="F:lipid binding"/>
    <property type="evidence" value="ECO:0007669"/>
    <property type="project" value="TreeGrafter"/>
</dbReference>
<reference evidence="7 8" key="1">
    <citation type="submission" date="2017-03" db="EMBL/GenBank/DDBJ databases">
        <title>Genomes of endolithic fungi from Antarctica.</title>
        <authorList>
            <person name="Coleine C."/>
            <person name="Masonjones S."/>
            <person name="Stajich J.E."/>
        </authorList>
    </citation>
    <scope>NUCLEOTIDE SEQUENCE [LARGE SCALE GENOMIC DNA]</scope>
    <source>
        <strain evidence="7 8">CCFEE 6315</strain>
    </source>
</reference>
<dbReference type="GO" id="GO:0097320">
    <property type="term" value="P:plasma membrane tubulation"/>
    <property type="evidence" value="ECO:0007669"/>
    <property type="project" value="TreeGrafter"/>
</dbReference>
<feature type="compositionally biased region" description="Polar residues" evidence="4">
    <location>
        <begin position="341"/>
        <end position="363"/>
    </location>
</feature>
<evidence type="ECO:0008006" key="9">
    <source>
        <dbReference type="Google" id="ProtNLM"/>
    </source>
</evidence>
<dbReference type="OrthoDB" id="10255128at2759"/>
<name>A0A4U0TSJ9_9PEZI</name>
<dbReference type="FunFam" id="2.30.30.40:FF:000100">
    <property type="entry name" value="SH3 domain-containing YSC84-like protein 1"/>
    <property type="match status" value="1"/>
</dbReference>
<dbReference type="GO" id="GO:0030479">
    <property type="term" value="C:actin cortical patch"/>
    <property type="evidence" value="ECO:0007669"/>
    <property type="project" value="TreeGrafter"/>
</dbReference>
<keyword evidence="3" id="KW-0175">Coiled coil</keyword>
<gene>
    <name evidence="7" type="ORF">B0A50_06152</name>
</gene>
<dbReference type="Pfam" id="PF00018">
    <property type="entry name" value="SH3_1"/>
    <property type="match status" value="1"/>
</dbReference>
<dbReference type="PRINTS" id="PR00452">
    <property type="entry name" value="SH3DOMAIN"/>
</dbReference>
<dbReference type="PROSITE" id="PS50002">
    <property type="entry name" value="SH3"/>
    <property type="match status" value="1"/>
</dbReference>
<feature type="compositionally biased region" description="Low complexity" evidence="4">
    <location>
        <begin position="426"/>
        <end position="444"/>
    </location>
</feature>
<dbReference type="InterPro" id="IPR001452">
    <property type="entry name" value="SH3_domain"/>
</dbReference>
<dbReference type="PROSITE" id="PS51021">
    <property type="entry name" value="BAR"/>
    <property type="match status" value="1"/>
</dbReference>
<evidence type="ECO:0000256" key="4">
    <source>
        <dbReference type="SAM" id="MobiDB-lite"/>
    </source>
</evidence>
<evidence type="ECO:0000256" key="2">
    <source>
        <dbReference type="PROSITE-ProRule" id="PRU00192"/>
    </source>
</evidence>
<dbReference type="GO" id="GO:0051666">
    <property type="term" value="P:actin cortical patch localization"/>
    <property type="evidence" value="ECO:0007669"/>
    <property type="project" value="InterPro"/>
</dbReference>
<dbReference type="InterPro" id="IPR046982">
    <property type="entry name" value="BIN3/RVS161-like"/>
</dbReference>